<evidence type="ECO:0000256" key="3">
    <source>
        <dbReference type="ARBA" id="ARBA00022801"/>
    </source>
</evidence>
<keyword evidence="3 6" id="KW-0378">Hydrolase</keyword>
<dbReference type="PROSITE" id="PS00135">
    <property type="entry name" value="TRYPSIN_SER"/>
    <property type="match status" value="1"/>
</dbReference>
<organism evidence="9 10">
    <name type="scientific">Zophobas morio</name>
    <dbReference type="NCBI Taxonomy" id="2755281"/>
    <lineage>
        <taxon>Eukaryota</taxon>
        <taxon>Metazoa</taxon>
        <taxon>Ecdysozoa</taxon>
        <taxon>Arthropoda</taxon>
        <taxon>Hexapoda</taxon>
        <taxon>Insecta</taxon>
        <taxon>Pterygota</taxon>
        <taxon>Neoptera</taxon>
        <taxon>Endopterygota</taxon>
        <taxon>Coleoptera</taxon>
        <taxon>Polyphaga</taxon>
        <taxon>Cucujiformia</taxon>
        <taxon>Tenebrionidae</taxon>
        <taxon>Zophobas</taxon>
    </lineage>
</organism>
<dbReference type="PROSITE" id="PS50240">
    <property type="entry name" value="TRYPSIN_DOM"/>
    <property type="match status" value="1"/>
</dbReference>
<dbReference type="InterPro" id="IPR033116">
    <property type="entry name" value="TRYPSIN_SER"/>
</dbReference>
<gene>
    <name evidence="9" type="ORF">Zmor_010603</name>
</gene>
<evidence type="ECO:0000256" key="6">
    <source>
        <dbReference type="RuleBase" id="RU363034"/>
    </source>
</evidence>
<name>A0AA38IJC6_9CUCU</name>
<evidence type="ECO:0000256" key="1">
    <source>
        <dbReference type="ARBA" id="ARBA00007664"/>
    </source>
</evidence>
<dbReference type="FunFam" id="2.40.10.10:FF:000068">
    <property type="entry name" value="transmembrane protease serine 2"/>
    <property type="match status" value="1"/>
</dbReference>
<feature type="chain" id="PRO_5041418162" description="Peptidase S1 domain-containing protein" evidence="7">
    <location>
        <begin position="17"/>
        <end position="278"/>
    </location>
</feature>
<dbReference type="SMART" id="SM00020">
    <property type="entry name" value="Tryp_SPc"/>
    <property type="match status" value="1"/>
</dbReference>
<accession>A0AA38IJC6</accession>
<keyword evidence="2 6" id="KW-0645">Protease</keyword>
<keyword evidence="5" id="KW-1015">Disulfide bond</keyword>
<keyword evidence="7" id="KW-0732">Signal</keyword>
<comment type="caution">
    <text evidence="9">The sequence shown here is derived from an EMBL/GenBank/DDBJ whole genome shotgun (WGS) entry which is preliminary data.</text>
</comment>
<dbReference type="InterPro" id="IPR050430">
    <property type="entry name" value="Peptidase_S1"/>
</dbReference>
<evidence type="ECO:0000259" key="8">
    <source>
        <dbReference type="PROSITE" id="PS50240"/>
    </source>
</evidence>
<evidence type="ECO:0000256" key="2">
    <source>
        <dbReference type="ARBA" id="ARBA00022670"/>
    </source>
</evidence>
<dbReference type="Proteomes" id="UP001168821">
    <property type="component" value="Unassembled WGS sequence"/>
</dbReference>
<dbReference type="GO" id="GO:0006508">
    <property type="term" value="P:proteolysis"/>
    <property type="evidence" value="ECO:0007669"/>
    <property type="project" value="UniProtKB-KW"/>
</dbReference>
<evidence type="ECO:0000256" key="5">
    <source>
        <dbReference type="ARBA" id="ARBA00023157"/>
    </source>
</evidence>
<dbReference type="PROSITE" id="PS00134">
    <property type="entry name" value="TRYPSIN_HIS"/>
    <property type="match status" value="1"/>
</dbReference>
<protein>
    <recommendedName>
        <fullName evidence="8">Peptidase S1 domain-containing protein</fullName>
    </recommendedName>
</protein>
<keyword evidence="10" id="KW-1185">Reference proteome</keyword>
<dbReference type="InterPro" id="IPR018114">
    <property type="entry name" value="TRYPSIN_HIS"/>
</dbReference>
<dbReference type="PRINTS" id="PR00722">
    <property type="entry name" value="CHYMOTRYPSIN"/>
</dbReference>
<feature type="domain" description="Peptidase S1" evidence="8">
    <location>
        <begin position="25"/>
        <end position="262"/>
    </location>
</feature>
<reference evidence="9" key="1">
    <citation type="journal article" date="2023" name="G3 (Bethesda)">
        <title>Whole genome assemblies of Zophobas morio and Tenebrio molitor.</title>
        <authorList>
            <person name="Kaur S."/>
            <person name="Stinson S.A."/>
            <person name="diCenzo G.C."/>
        </authorList>
    </citation>
    <scope>NUCLEOTIDE SEQUENCE</scope>
    <source>
        <strain evidence="9">QUZm001</strain>
    </source>
</reference>
<evidence type="ECO:0000313" key="9">
    <source>
        <dbReference type="EMBL" id="KAJ3658888.1"/>
    </source>
</evidence>
<dbReference type="InterPro" id="IPR001314">
    <property type="entry name" value="Peptidase_S1A"/>
</dbReference>
<dbReference type="InterPro" id="IPR043504">
    <property type="entry name" value="Peptidase_S1_PA_chymotrypsin"/>
</dbReference>
<dbReference type="PANTHER" id="PTHR24276:SF98">
    <property type="entry name" value="FI18310P1-RELATED"/>
    <property type="match status" value="1"/>
</dbReference>
<dbReference type="EMBL" id="JALNTZ010000003">
    <property type="protein sequence ID" value="KAJ3658888.1"/>
    <property type="molecule type" value="Genomic_DNA"/>
</dbReference>
<proteinExistence type="inferred from homology"/>
<dbReference type="CDD" id="cd00190">
    <property type="entry name" value="Tryp_SPc"/>
    <property type="match status" value="1"/>
</dbReference>
<dbReference type="PANTHER" id="PTHR24276">
    <property type="entry name" value="POLYSERASE-RELATED"/>
    <property type="match status" value="1"/>
</dbReference>
<sequence length="278" mass="29870">MTTVLVFVGLLAAAIATPLGISERIVGGSNTLDHPYIVSIRWFDSYTCGGAILTEKWVLTAAHCVLDTDTVYRFFNVAAGTNLRTQGSPSRSRISDIGIHPGWNEKTTQHDIALLKLKTPLTLSESIKTIPIEETYDNSVRKCTALGWGLLSPTKKTVPMTLQQITTTTVPYQKCKSLFTQVVVDPLSQICTLAGKGKGSCFGDSGSPLVCSKNGRDVVVGVFSWVAGRADECAVGLPDGTKWDDNERSGQIGTKFLSGTISNKKLKPVPPVPLVTLT</sequence>
<comment type="similarity">
    <text evidence="1">Belongs to the peptidase S1 family.</text>
</comment>
<dbReference type="InterPro" id="IPR009003">
    <property type="entry name" value="Peptidase_S1_PA"/>
</dbReference>
<keyword evidence="4 6" id="KW-0720">Serine protease</keyword>
<dbReference type="SUPFAM" id="SSF50494">
    <property type="entry name" value="Trypsin-like serine proteases"/>
    <property type="match status" value="1"/>
</dbReference>
<dbReference type="Gene3D" id="2.40.10.10">
    <property type="entry name" value="Trypsin-like serine proteases"/>
    <property type="match status" value="1"/>
</dbReference>
<evidence type="ECO:0000256" key="4">
    <source>
        <dbReference type="ARBA" id="ARBA00022825"/>
    </source>
</evidence>
<dbReference type="Pfam" id="PF00089">
    <property type="entry name" value="Trypsin"/>
    <property type="match status" value="1"/>
</dbReference>
<evidence type="ECO:0000256" key="7">
    <source>
        <dbReference type="SAM" id="SignalP"/>
    </source>
</evidence>
<feature type="signal peptide" evidence="7">
    <location>
        <begin position="1"/>
        <end position="16"/>
    </location>
</feature>
<evidence type="ECO:0000313" key="10">
    <source>
        <dbReference type="Proteomes" id="UP001168821"/>
    </source>
</evidence>
<dbReference type="AlphaFoldDB" id="A0AA38IJC6"/>
<dbReference type="InterPro" id="IPR001254">
    <property type="entry name" value="Trypsin_dom"/>
</dbReference>
<dbReference type="GO" id="GO:0004252">
    <property type="term" value="F:serine-type endopeptidase activity"/>
    <property type="evidence" value="ECO:0007669"/>
    <property type="project" value="InterPro"/>
</dbReference>